<protein>
    <recommendedName>
        <fullName evidence="4">DUF5017 domain-containing protein</fullName>
    </recommendedName>
</protein>
<dbReference type="OrthoDB" id="1013052at2"/>
<evidence type="ECO:0008006" key="4">
    <source>
        <dbReference type="Google" id="ProtNLM"/>
    </source>
</evidence>
<dbReference type="RefSeq" id="WP_068701755.1">
    <property type="nucleotide sequence ID" value="NZ_MAKX01000001.1"/>
</dbReference>
<evidence type="ECO:0000256" key="1">
    <source>
        <dbReference type="SAM" id="MobiDB-lite"/>
    </source>
</evidence>
<dbReference type="EMBL" id="MAKX01000001">
    <property type="protein sequence ID" value="OCK43417.1"/>
    <property type="molecule type" value="Genomic_DNA"/>
</dbReference>
<dbReference type="Proteomes" id="UP000093186">
    <property type="component" value="Unassembled WGS sequence"/>
</dbReference>
<feature type="compositionally biased region" description="Polar residues" evidence="1">
    <location>
        <begin position="337"/>
        <end position="348"/>
    </location>
</feature>
<evidence type="ECO:0000313" key="3">
    <source>
        <dbReference type="Proteomes" id="UP000093186"/>
    </source>
</evidence>
<evidence type="ECO:0000313" key="2">
    <source>
        <dbReference type="EMBL" id="OCK43417.1"/>
    </source>
</evidence>
<gene>
    <name evidence="2" type="ORF">BA195_01565</name>
</gene>
<organism evidence="2 3">
    <name type="scientific">Tenacibaculum soleae</name>
    <dbReference type="NCBI Taxonomy" id="447689"/>
    <lineage>
        <taxon>Bacteria</taxon>
        <taxon>Pseudomonadati</taxon>
        <taxon>Bacteroidota</taxon>
        <taxon>Flavobacteriia</taxon>
        <taxon>Flavobacteriales</taxon>
        <taxon>Flavobacteriaceae</taxon>
        <taxon>Tenacibaculum</taxon>
    </lineage>
</organism>
<proteinExistence type="predicted"/>
<comment type="caution">
    <text evidence="2">The sequence shown here is derived from an EMBL/GenBank/DDBJ whole genome shotgun (WGS) entry which is preliminary data.</text>
</comment>
<dbReference type="PROSITE" id="PS51257">
    <property type="entry name" value="PROKAR_LIPOPROTEIN"/>
    <property type="match status" value="1"/>
</dbReference>
<sequence>MKKIFLLLTVFTMVFTSCEPLEDINALVDAKENAIVGDAEYTLTDDDYDTLELNYGSFNSEDDAKEKIPALLADLYPAWGNKSSVLVGYKLYRGRAFSLKNYELSESDYAVSGSSTNAFESSVTPSDYLPGILSNKYSSSDEGDYVSTTYAQYTGSTTAVTPKVSLEENFDYGATAGDLTTVSAGAWVKHSGADNQLQYATTGLSMTDYPSDAAGAISLSNAGSEDVNKAFTSDITSGMVYSSALINLSEVGNGTYFFHLMEEDGSYAFSARVGAKNNGSDKILFGIGASSSSLTYGSNAYDLNKTYLIVASYNTANGVSNLYVLDAVTDTEPDTPEATNTGNPNNTAKRIGIRQGNGGPTGTVDGIRVANTWSAIMNNGTLPDEVVGEKVFTTVMYTYDGTTWKLPTDNYYSVTEDDFTSMGLSNFGSSKPAANYLPTFLNIKFPYAQDGDVLDVVYNYVSSSSGAQVRGDLYTKTDGVWEAYKSTIETTLQFGHDGTNWVPDNTIKYTLVRNADYEYMASQLTSAEYAGLIGNLASYGDFDYNWSESQINYALALFLDHHAPTAAEGQKYLLSYVVYDNGENEFQRLFEKVEGAWVVK</sequence>
<dbReference type="STRING" id="447689.BA195_01565"/>
<reference evidence="2 3" key="1">
    <citation type="submission" date="2016-06" db="EMBL/GenBank/DDBJ databases">
        <title>Draft Genome Sequence of Tenacibaculum soleae UCD-KL19.</title>
        <authorList>
            <person name="Eisen J.A."/>
            <person name="Coil D.A."/>
            <person name="Lujan K.M."/>
        </authorList>
    </citation>
    <scope>NUCLEOTIDE SEQUENCE [LARGE SCALE GENOMIC DNA]</scope>
    <source>
        <strain evidence="2 3">UCD-KL19</strain>
    </source>
</reference>
<feature type="region of interest" description="Disordered" evidence="1">
    <location>
        <begin position="332"/>
        <end position="360"/>
    </location>
</feature>
<dbReference type="AlphaFoldDB" id="A0A1B9Y0S5"/>
<keyword evidence="3" id="KW-1185">Reference proteome</keyword>
<name>A0A1B9Y0S5_9FLAO</name>
<accession>A0A1B9Y0S5</accession>